<keyword evidence="1 2" id="KW-0245">EGF-like domain</keyword>
<comment type="caution">
    <text evidence="7">The sequence shown here is derived from an EMBL/GenBank/DDBJ whole genome shotgun (WGS) entry which is preliminary data.</text>
</comment>
<keyword evidence="4" id="KW-1133">Transmembrane helix</keyword>
<sequence>MLNLKRPSITQLCAVFAILQGVLAAQVCTQEGCIKGKSSSSMLYTDRSSRNYLTPGTYPLYDDLALSQSSLSAPLNQTTWRNGESITLTYPSRPAVFDQAVYRGSVQSFSGLDWRADEGWKSLYLPQDWYAVTGDGEVLWGPVVDAGQLPSGVKTRISKASSTVCDPPCSSGGLCIPSRSASNTAICQCRPGWAGSQCEQCAPGFFGSTCKACDAACTVCDGGLSGTGKCLGTAKDASACNCAHGTCTTSGDCTCSAGFSTNTTTSDKKCNTCIPGFFQTGTGNCRSCPAGCSTCRLKDGTANTAICTSCRPNLTLNTADPARCVSRGSCIDGQYWDTSTTSCSLCSPACSTCSGPSPSDCLSCAPPRMNLEGQCVGLDSKGVCDSSLASVQGVFIANNEIGKCDACPSGCTACNIPSFSSVSTFASLQCSACADGYLLENGKCVKRCSAGWFLPGSADRTGTCQQCSSTCAECQTTSTSCTRCPLGTTFALSGLCVPTCPSGTIGLNSTCTPCHPSCSTCSSPSSSSCLTCPSTLPVLRSGICTDHCPRSSYFDPTSKSCLGCDWTCASCSSAGDGSCTSCADGYVLQGGKCKSVQCGQGGFVHGSGACLGDFVDKEDKRWIAGPAVGAVLVLVAIGASWCIRKQRKRTREQSQAFREAMEQQGPGSEPAKRRLAMGMGVGKLFGKDRVWTGRSGGGEAGVAGRGEGERKRLRELLLPSHRARSAATAATGEKRGDIELAQTKYQEAFPLATPGRQSAYLNPPPPYDPTPSSSARASTVLSSNHLLPLSSSHFRPPSPSYSYSGSSTPLPTNATSTGPGPSRPYENARAHLLRTLQHHEDDVDLLSSSQQIDFSLPLIPAPPRAMTAAIAKGKEEEEREVYRPQLVPNWRAGERAAEGQGTDEEEVRRLERFETRLSELWPDMGSQKRERIGEGWV</sequence>
<dbReference type="Proteomes" id="UP001164286">
    <property type="component" value="Unassembled WGS sequence"/>
</dbReference>
<keyword evidence="5" id="KW-0732">Signal</keyword>
<dbReference type="SMART" id="SM00180">
    <property type="entry name" value="EGF_Lam"/>
    <property type="match status" value="1"/>
</dbReference>
<comment type="caution">
    <text evidence="2">Lacks conserved residue(s) required for the propagation of feature annotation.</text>
</comment>
<feature type="signal peptide" evidence="5">
    <location>
        <begin position="1"/>
        <end position="24"/>
    </location>
</feature>
<evidence type="ECO:0000313" key="7">
    <source>
        <dbReference type="EMBL" id="KAI9639255.1"/>
    </source>
</evidence>
<dbReference type="InterPro" id="IPR009030">
    <property type="entry name" value="Growth_fac_rcpt_cys_sf"/>
</dbReference>
<feature type="chain" id="PRO_5041292827" evidence="5">
    <location>
        <begin position="25"/>
        <end position="937"/>
    </location>
</feature>
<dbReference type="InterPro" id="IPR000742">
    <property type="entry name" value="EGF"/>
</dbReference>
<feature type="domain" description="EGF-like" evidence="6">
    <location>
        <begin position="161"/>
        <end position="199"/>
    </location>
</feature>
<feature type="transmembrane region" description="Helical" evidence="4">
    <location>
        <begin position="622"/>
        <end position="643"/>
    </location>
</feature>
<dbReference type="SMART" id="SM00261">
    <property type="entry name" value="FU"/>
    <property type="match status" value="8"/>
</dbReference>
<feature type="disulfide bond" evidence="2">
    <location>
        <begin position="165"/>
        <end position="175"/>
    </location>
</feature>
<dbReference type="Gene3D" id="2.10.220.10">
    <property type="entry name" value="Hormone Receptor, Insulin-like Growth Factor Receptor 1, Chain A, domain 2"/>
    <property type="match status" value="4"/>
</dbReference>
<dbReference type="InterPro" id="IPR002049">
    <property type="entry name" value="LE_dom"/>
</dbReference>
<dbReference type="EMBL" id="JAKWFO010000001">
    <property type="protein sequence ID" value="KAI9639255.1"/>
    <property type="molecule type" value="Genomic_DNA"/>
</dbReference>
<dbReference type="SUPFAM" id="SSF57184">
    <property type="entry name" value="Growth factor receptor domain"/>
    <property type="match status" value="3"/>
</dbReference>
<evidence type="ECO:0000259" key="6">
    <source>
        <dbReference type="PROSITE" id="PS50026"/>
    </source>
</evidence>
<dbReference type="PROSITE" id="PS00022">
    <property type="entry name" value="EGF_1"/>
    <property type="match status" value="1"/>
</dbReference>
<evidence type="ECO:0000256" key="5">
    <source>
        <dbReference type="SAM" id="SignalP"/>
    </source>
</evidence>
<keyword evidence="4" id="KW-0812">Transmembrane</keyword>
<feature type="region of interest" description="Disordered" evidence="3">
    <location>
        <begin position="653"/>
        <end position="673"/>
    </location>
</feature>
<dbReference type="RefSeq" id="XP_052949032.1">
    <property type="nucleotide sequence ID" value="XM_053090650.1"/>
</dbReference>
<dbReference type="SMART" id="SM00181">
    <property type="entry name" value="EGF"/>
    <property type="match status" value="6"/>
</dbReference>
<dbReference type="PANTHER" id="PTHR15332:SF175">
    <property type="entry name" value="PROPROTEIN CONVERTASE SUBTILISIN_KEXIN TYPE 5-LIKE"/>
    <property type="match status" value="1"/>
</dbReference>
<dbReference type="CDD" id="cd00055">
    <property type="entry name" value="EGF_Lam"/>
    <property type="match status" value="1"/>
</dbReference>
<name>A0AA38LX52_9TREE</name>
<evidence type="ECO:0000256" key="2">
    <source>
        <dbReference type="PROSITE-ProRule" id="PRU00076"/>
    </source>
</evidence>
<dbReference type="Gene3D" id="2.10.25.10">
    <property type="entry name" value="Laminin"/>
    <property type="match status" value="1"/>
</dbReference>
<feature type="compositionally biased region" description="Gly residues" evidence="3">
    <location>
        <begin position="694"/>
        <end position="705"/>
    </location>
</feature>
<gene>
    <name evidence="7" type="ORF">MKK02DRAFT_39551</name>
</gene>
<feature type="disulfide bond" evidence="2">
    <location>
        <begin position="189"/>
        <end position="198"/>
    </location>
</feature>
<evidence type="ECO:0000256" key="4">
    <source>
        <dbReference type="SAM" id="Phobius"/>
    </source>
</evidence>
<dbReference type="PROSITE" id="PS50026">
    <property type="entry name" value="EGF_3"/>
    <property type="match status" value="1"/>
</dbReference>
<evidence type="ECO:0000313" key="8">
    <source>
        <dbReference type="Proteomes" id="UP001164286"/>
    </source>
</evidence>
<accession>A0AA38LX52</accession>
<protein>
    <submittedName>
        <fullName evidence="7">Insulin-like growth factor binding protein</fullName>
    </submittedName>
</protein>
<dbReference type="AlphaFoldDB" id="A0AA38LX52"/>
<proteinExistence type="predicted"/>
<feature type="region of interest" description="Disordered" evidence="3">
    <location>
        <begin position="690"/>
        <end position="709"/>
    </location>
</feature>
<evidence type="ECO:0000256" key="1">
    <source>
        <dbReference type="ARBA" id="ARBA00022536"/>
    </source>
</evidence>
<dbReference type="PANTHER" id="PTHR15332">
    <property type="entry name" value="PROPROTEIN CONVERTASE SUBTILISIN_KEXIN TYPE 5-LIKE"/>
    <property type="match status" value="1"/>
</dbReference>
<reference evidence="7" key="1">
    <citation type="journal article" date="2022" name="G3 (Bethesda)">
        <title>High quality genome of the basidiomycete yeast Dioszegia hungarica PDD-24b-2 isolated from cloud water.</title>
        <authorList>
            <person name="Jarrige D."/>
            <person name="Haridas S."/>
            <person name="Bleykasten-Grosshans C."/>
            <person name="Joly M."/>
            <person name="Nadalig T."/>
            <person name="Sancelme M."/>
            <person name="Vuilleumier S."/>
            <person name="Grigoriev I.V."/>
            <person name="Amato P."/>
            <person name="Bringel F."/>
        </authorList>
    </citation>
    <scope>NUCLEOTIDE SEQUENCE</scope>
    <source>
        <strain evidence="7">PDD-24b-2</strain>
    </source>
</reference>
<organism evidence="7 8">
    <name type="scientific">Dioszegia hungarica</name>
    <dbReference type="NCBI Taxonomy" id="4972"/>
    <lineage>
        <taxon>Eukaryota</taxon>
        <taxon>Fungi</taxon>
        <taxon>Dikarya</taxon>
        <taxon>Basidiomycota</taxon>
        <taxon>Agaricomycotina</taxon>
        <taxon>Tremellomycetes</taxon>
        <taxon>Tremellales</taxon>
        <taxon>Bulleribasidiaceae</taxon>
        <taxon>Dioszegia</taxon>
    </lineage>
</organism>
<dbReference type="InterPro" id="IPR006212">
    <property type="entry name" value="Furin_repeat"/>
</dbReference>
<keyword evidence="8" id="KW-1185">Reference proteome</keyword>
<evidence type="ECO:0000256" key="3">
    <source>
        <dbReference type="SAM" id="MobiDB-lite"/>
    </source>
</evidence>
<dbReference type="CDD" id="cd00064">
    <property type="entry name" value="FU"/>
    <property type="match status" value="2"/>
</dbReference>
<dbReference type="PROSITE" id="PS01248">
    <property type="entry name" value="EGF_LAM_1"/>
    <property type="match status" value="1"/>
</dbReference>
<feature type="compositionally biased region" description="Low complexity" evidence="3">
    <location>
        <begin position="770"/>
        <end position="811"/>
    </location>
</feature>
<dbReference type="GeneID" id="77729855"/>
<keyword evidence="4" id="KW-0472">Membrane</keyword>
<keyword evidence="2" id="KW-1015">Disulfide bond</keyword>
<feature type="region of interest" description="Disordered" evidence="3">
    <location>
        <begin position="755"/>
        <end position="825"/>
    </location>
</feature>